<feature type="region of interest" description="Disordered" evidence="3">
    <location>
        <begin position="503"/>
        <end position="623"/>
    </location>
</feature>
<dbReference type="FunFam" id="3.30.70.330:FF:000310">
    <property type="entry name" value="RNA recognition water-stress protein1"/>
    <property type="match status" value="1"/>
</dbReference>
<evidence type="ECO:0000256" key="2">
    <source>
        <dbReference type="PROSITE-ProRule" id="PRU00176"/>
    </source>
</evidence>
<feature type="compositionally biased region" description="Basic residues" evidence="3">
    <location>
        <begin position="461"/>
        <end position="470"/>
    </location>
</feature>
<feature type="region of interest" description="Disordered" evidence="3">
    <location>
        <begin position="743"/>
        <end position="776"/>
    </location>
</feature>
<dbReference type="InterPro" id="IPR000504">
    <property type="entry name" value="RRM_dom"/>
</dbReference>
<dbReference type="SMART" id="SM00360">
    <property type="entry name" value="RRM"/>
    <property type="match status" value="3"/>
</dbReference>
<feature type="domain" description="RRM" evidence="4">
    <location>
        <begin position="203"/>
        <end position="281"/>
    </location>
</feature>
<feature type="region of interest" description="Disordered" evidence="3">
    <location>
        <begin position="461"/>
        <end position="489"/>
    </location>
</feature>
<gene>
    <name evidence="5" type="primary">Syncrip_20</name>
    <name evidence="5" type="ORF">g.96956</name>
</gene>
<feature type="compositionally biased region" description="Low complexity" evidence="3">
    <location>
        <begin position="603"/>
        <end position="613"/>
    </location>
</feature>
<dbReference type="PROSITE" id="PS50102">
    <property type="entry name" value="RRM"/>
    <property type="match status" value="3"/>
</dbReference>
<dbReference type="AlphaFoldDB" id="A0A1D1XC55"/>
<accession>A0A1D1XC55</accession>
<feature type="compositionally biased region" description="Polar residues" evidence="3">
    <location>
        <begin position="701"/>
        <end position="710"/>
    </location>
</feature>
<dbReference type="Pfam" id="PF00076">
    <property type="entry name" value="RRM_1"/>
    <property type="match status" value="3"/>
</dbReference>
<dbReference type="EMBL" id="GDJX01027901">
    <property type="protein sequence ID" value="JAT40035.1"/>
    <property type="molecule type" value="Transcribed_RNA"/>
</dbReference>
<feature type="compositionally biased region" description="Basic and acidic residues" evidence="3">
    <location>
        <begin position="628"/>
        <end position="644"/>
    </location>
</feature>
<dbReference type="PANTHER" id="PTHR21245">
    <property type="entry name" value="HETEROGENEOUS NUCLEAR RIBONUCLEOPROTEIN"/>
    <property type="match status" value="1"/>
</dbReference>
<organism evidence="5">
    <name type="scientific">Anthurium amnicola</name>
    <dbReference type="NCBI Taxonomy" id="1678845"/>
    <lineage>
        <taxon>Eukaryota</taxon>
        <taxon>Viridiplantae</taxon>
        <taxon>Streptophyta</taxon>
        <taxon>Embryophyta</taxon>
        <taxon>Tracheophyta</taxon>
        <taxon>Spermatophyta</taxon>
        <taxon>Magnoliopsida</taxon>
        <taxon>Liliopsida</taxon>
        <taxon>Araceae</taxon>
        <taxon>Pothoideae</taxon>
        <taxon>Potheae</taxon>
        <taxon>Anthurium</taxon>
    </lineage>
</organism>
<evidence type="ECO:0000313" key="5">
    <source>
        <dbReference type="EMBL" id="JAT40035.1"/>
    </source>
</evidence>
<keyword evidence="5" id="KW-0687">Ribonucleoprotein</keyword>
<feature type="region of interest" description="Disordered" evidence="3">
    <location>
        <begin position="628"/>
        <end position="647"/>
    </location>
</feature>
<name>A0A1D1XC55_9ARAE</name>
<dbReference type="GO" id="GO:1990904">
    <property type="term" value="C:ribonucleoprotein complex"/>
    <property type="evidence" value="ECO:0007669"/>
    <property type="project" value="UniProtKB-KW"/>
</dbReference>
<dbReference type="GO" id="GO:0003723">
    <property type="term" value="F:RNA binding"/>
    <property type="evidence" value="ECO:0007669"/>
    <property type="project" value="UniProtKB-UniRule"/>
</dbReference>
<reference evidence="5" key="1">
    <citation type="submission" date="2015-07" db="EMBL/GenBank/DDBJ databases">
        <title>Transcriptome Assembly of Anthurium amnicola.</title>
        <authorList>
            <person name="Suzuki J."/>
        </authorList>
    </citation>
    <scope>NUCLEOTIDE SEQUENCE</scope>
</reference>
<evidence type="ECO:0000259" key="4">
    <source>
        <dbReference type="PROSITE" id="PS50102"/>
    </source>
</evidence>
<feature type="compositionally biased region" description="Basic and acidic residues" evidence="3">
    <location>
        <begin position="523"/>
        <end position="551"/>
    </location>
</feature>
<proteinExistence type="predicted"/>
<evidence type="ECO:0000256" key="3">
    <source>
        <dbReference type="SAM" id="MobiDB-lite"/>
    </source>
</evidence>
<dbReference type="SUPFAM" id="SSF54928">
    <property type="entry name" value="RNA-binding domain, RBD"/>
    <property type="match status" value="2"/>
</dbReference>
<dbReference type="Gene3D" id="3.30.70.330">
    <property type="match status" value="3"/>
</dbReference>
<evidence type="ECO:0000256" key="1">
    <source>
        <dbReference type="ARBA" id="ARBA00022884"/>
    </source>
</evidence>
<feature type="compositionally biased region" description="Low complexity" evidence="3">
    <location>
        <begin position="8"/>
        <end position="23"/>
    </location>
</feature>
<dbReference type="InterPro" id="IPR012677">
    <property type="entry name" value="Nucleotide-bd_a/b_plait_sf"/>
</dbReference>
<dbReference type="CDD" id="cd00590">
    <property type="entry name" value="RRM_SF"/>
    <property type="match status" value="3"/>
</dbReference>
<protein>
    <submittedName>
        <fullName evidence="5">Heterogeneous nuclear ribonucleoprotein Q</fullName>
    </submittedName>
</protein>
<feature type="compositionally biased region" description="Basic and acidic residues" evidence="3">
    <location>
        <begin position="561"/>
        <end position="596"/>
    </location>
</feature>
<dbReference type="FunFam" id="3.30.70.330:FF:000187">
    <property type="entry name" value="Heterogeneous nuclear ribonucleoprotein Q"/>
    <property type="match status" value="1"/>
</dbReference>
<feature type="region of interest" description="Disordered" evidence="3">
    <location>
        <begin position="1"/>
        <end position="49"/>
    </location>
</feature>
<dbReference type="InterPro" id="IPR035979">
    <property type="entry name" value="RBD_domain_sf"/>
</dbReference>
<feature type="region of interest" description="Disordered" evidence="3">
    <location>
        <begin position="700"/>
        <end position="719"/>
    </location>
</feature>
<feature type="domain" description="RRM" evidence="4">
    <location>
        <begin position="283"/>
        <end position="367"/>
    </location>
</feature>
<keyword evidence="1 2" id="KW-0694">RNA-binding</keyword>
<sequence length="776" mass="86617">MPPRAAKKASGGSSGAGKRAVGRTARAKAAEQQVAGPAEKGAGEASVVEMEEEVVKVEEAVRTKEVKIQMKPAEIGPEPEPEANGSVEGDVKEVYVEEDNGERLDLEDNEPEYDPEEDTGIEYDEKEMENDEEETEGDQGEEMGDDGDVGEDDEVDMIEEIESDGEDAEGEEDDENAEGEHEDIVEEEERHEVVEERRKRKEFEVFVGGLDKDATEEDLKKVFSEVGEVVEVRLMKNPQTKKNKGFAFIRFATVEQAKRAVAELKHPMVNGKLCGVAPSHDNDTLFLGNICRTWTKEHLKEKLKQYGVENIEDLTLVEDSNNEGNNRGFAFLEFASRSDAMDAFRRLQRKDVVFGVDRNAKVSFAESYIDPDDEVMAQVKTVFVDGLPAAWDEERVRDYLKKFGEIEKIELARNMPAARRKDFGFVTFETHDSAVKCAEAVNNAELGEGDKKVKVRARLSRPRRRGRGKFGLRGDPRMHRGAPRGGHLSWIRSVPHRIPLRSSRPVERRGALTGGRGLKRPIGFRERRPVMAATERVRHLPPLERSYDRRPATNPYPKSASKRDYIRRELPPRSRAAAEYDSRVPAERRSYRDEYTSHGSGYASAAPRSAPRPAARKGYTDDEYARRLERLPSSYREGRGRDYDSLSGSKRSYAAIDDAPRYTDVGVRQSRPRLDYSIGGSNAQYDEYGERFGRSHLGYGTSRSSLSGQEPHSVYSGSRHGVSYAGGSVSSDVEGMYSSYSSGSYLSRSDVGGGSSYSSLYSNRGYLGSSGSGSYY</sequence>
<feature type="domain" description="RRM" evidence="4">
    <location>
        <begin position="380"/>
        <end position="460"/>
    </location>
</feature>
<feature type="compositionally biased region" description="Acidic residues" evidence="3">
    <location>
        <begin position="107"/>
        <end position="187"/>
    </location>
</feature>
<feature type="compositionally biased region" description="Basic and acidic residues" evidence="3">
    <location>
        <begin position="89"/>
        <end position="106"/>
    </location>
</feature>
<feature type="region of interest" description="Disordered" evidence="3">
    <location>
        <begin position="70"/>
        <end position="194"/>
    </location>
</feature>